<dbReference type="Gramene" id="OE9A004311T1">
    <property type="protein sequence ID" value="OE9A004311C1"/>
    <property type="gene ID" value="OE9A004311"/>
</dbReference>
<accession>A0A8S0RSV8</accession>
<proteinExistence type="predicted"/>
<dbReference type="EMBL" id="CACTIH010003709">
    <property type="protein sequence ID" value="CAA2982892.1"/>
    <property type="molecule type" value="Genomic_DNA"/>
</dbReference>
<feature type="region of interest" description="Disordered" evidence="1">
    <location>
        <begin position="77"/>
        <end position="113"/>
    </location>
</feature>
<dbReference type="AlphaFoldDB" id="A0A8S0RSV8"/>
<reference evidence="2 3" key="1">
    <citation type="submission" date="2019-12" db="EMBL/GenBank/DDBJ databases">
        <authorList>
            <person name="Alioto T."/>
            <person name="Alioto T."/>
            <person name="Gomez Garrido J."/>
        </authorList>
    </citation>
    <scope>NUCLEOTIDE SEQUENCE [LARGE SCALE GENOMIC DNA]</scope>
</reference>
<evidence type="ECO:0000256" key="1">
    <source>
        <dbReference type="SAM" id="MobiDB-lite"/>
    </source>
</evidence>
<keyword evidence="3" id="KW-1185">Reference proteome</keyword>
<protein>
    <submittedName>
        <fullName evidence="2">Uncharacterized protein</fullName>
    </submittedName>
</protein>
<dbReference type="Proteomes" id="UP000594638">
    <property type="component" value="Unassembled WGS sequence"/>
</dbReference>
<evidence type="ECO:0000313" key="3">
    <source>
        <dbReference type="Proteomes" id="UP000594638"/>
    </source>
</evidence>
<comment type="caution">
    <text evidence="2">The sequence shown here is derived from an EMBL/GenBank/DDBJ whole genome shotgun (WGS) entry which is preliminary data.</text>
</comment>
<name>A0A8S0RSV8_OLEEU</name>
<dbReference type="OrthoDB" id="2013610at2759"/>
<gene>
    <name evidence="2" type="ORF">OLEA9_A004311</name>
</gene>
<feature type="compositionally biased region" description="Basic and acidic residues" evidence="1">
    <location>
        <begin position="77"/>
        <end position="94"/>
    </location>
</feature>
<organism evidence="2 3">
    <name type="scientific">Olea europaea subsp. europaea</name>
    <dbReference type="NCBI Taxonomy" id="158383"/>
    <lineage>
        <taxon>Eukaryota</taxon>
        <taxon>Viridiplantae</taxon>
        <taxon>Streptophyta</taxon>
        <taxon>Embryophyta</taxon>
        <taxon>Tracheophyta</taxon>
        <taxon>Spermatophyta</taxon>
        <taxon>Magnoliopsida</taxon>
        <taxon>eudicotyledons</taxon>
        <taxon>Gunneridae</taxon>
        <taxon>Pentapetalae</taxon>
        <taxon>asterids</taxon>
        <taxon>lamiids</taxon>
        <taxon>Lamiales</taxon>
        <taxon>Oleaceae</taxon>
        <taxon>Oleeae</taxon>
        <taxon>Olea</taxon>
    </lineage>
</organism>
<evidence type="ECO:0000313" key="2">
    <source>
        <dbReference type="EMBL" id="CAA2982892.1"/>
    </source>
</evidence>
<sequence>MQRMIQTSIIQTMTYRLVKSLITVASNKERIEVLEARLSRVRGRIQQMECGEANKLNQLEETINRLSEAMLSVRREAEEEKLKKRGETEEEKLKKPAPRRWSGRLECRQNVGA</sequence>